<organism evidence="2 3">
    <name type="scientific">Iris pallida</name>
    <name type="common">Sweet iris</name>
    <dbReference type="NCBI Taxonomy" id="29817"/>
    <lineage>
        <taxon>Eukaryota</taxon>
        <taxon>Viridiplantae</taxon>
        <taxon>Streptophyta</taxon>
        <taxon>Embryophyta</taxon>
        <taxon>Tracheophyta</taxon>
        <taxon>Spermatophyta</taxon>
        <taxon>Magnoliopsida</taxon>
        <taxon>Liliopsida</taxon>
        <taxon>Asparagales</taxon>
        <taxon>Iridaceae</taxon>
        <taxon>Iridoideae</taxon>
        <taxon>Irideae</taxon>
        <taxon>Iris</taxon>
    </lineage>
</organism>
<evidence type="ECO:0000256" key="1">
    <source>
        <dbReference type="SAM" id="MobiDB-lite"/>
    </source>
</evidence>
<dbReference type="Proteomes" id="UP001140949">
    <property type="component" value="Unassembled WGS sequence"/>
</dbReference>
<evidence type="ECO:0000313" key="2">
    <source>
        <dbReference type="EMBL" id="KAJ6831846.1"/>
    </source>
</evidence>
<dbReference type="PANTHER" id="PTHR33167">
    <property type="entry name" value="TRANSCRIPTION FACTOR, PUTATIVE (DUF863)-RELATED"/>
    <property type="match status" value="1"/>
</dbReference>
<sequence length="194" mass="22031">MDRLLEQNNRECVRNTMMRQEEIFNQQVHELHRLYQVQKLLMAKLKANETKFQSVATADTPTAIKDTKDRYWSGTSTSGTSHSSYIINQPLSTPHTNAESNSLRQCSTLAEEHAAKQKGFDLEHPVKVEKSISLDLSKAVRVEEESDIELTLSIGCGSGKKKSKQWLQPEPNPCDTRQQVLSTMPVRSEREGMQ</sequence>
<proteinExistence type="predicted"/>
<accession>A0AAX6GSX4</accession>
<dbReference type="AlphaFoldDB" id="A0AAX6GSX4"/>
<evidence type="ECO:0000313" key="3">
    <source>
        <dbReference type="Proteomes" id="UP001140949"/>
    </source>
</evidence>
<dbReference type="EMBL" id="JANAVB010016400">
    <property type="protein sequence ID" value="KAJ6831846.1"/>
    <property type="molecule type" value="Genomic_DNA"/>
</dbReference>
<gene>
    <name evidence="2" type="ORF">M6B38_346900</name>
</gene>
<feature type="region of interest" description="Disordered" evidence="1">
    <location>
        <begin position="157"/>
        <end position="194"/>
    </location>
</feature>
<dbReference type="PANTHER" id="PTHR33167:SF4">
    <property type="entry name" value="TRANSCRIPTION FACTOR, PUTATIVE (DUF863)-RELATED"/>
    <property type="match status" value="1"/>
</dbReference>
<protein>
    <submittedName>
        <fullName evidence="2">Uncharacterized protein</fullName>
    </submittedName>
</protein>
<comment type="caution">
    <text evidence="2">The sequence shown here is derived from an EMBL/GenBank/DDBJ whole genome shotgun (WGS) entry which is preliminary data.</text>
</comment>
<keyword evidence="3" id="KW-1185">Reference proteome</keyword>
<reference evidence="2" key="1">
    <citation type="journal article" date="2023" name="GigaByte">
        <title>Genome assembly of the bearded iris, Iris pallida Lam.</title>
        <authorList>
            <person name="Bruccoleri R.E."/>
            <person name="Oakeley E.J."/>
            <person name="Faust A.M.E."/>
            <person name="Altorfer M."/>
            <person name="Dessus-Babus S."/>
            <person name="Burckhardt D."/>
            <person name="Oertli M."/>
            <person name="Naumann U."/>
            <person name="Petersen F."/>
            <person name="Wong J."/>
        </authorList>
    </citation>
    <scope>NUCLEOTIDE SEQUENCE</scope>
    <source>
        <strain evidence="2">GSM-AAB239-AS_SAM_17_03QT</strain>
    </source>
</reference>
<name>A0AAX6GSX4_IRIPA</name>
<reference evidence="2" key="2">
    <citation type="submission" date="2023-04" db="EMBL/GenBank/DDBJ databases">
        <authorList>
            <person name="Bruccoleri R.E."/>
            <person name="Oakeley E.J."/>
            <person name="Faust A.-M."/>
            <person name="Dessus-Babus S."/>
            <person name="Altorfer M."/>
            <person name="Burckhardt D."/>
            <person name="Oertli M."/>
            <person name="Naumann U."/>
            <person name="Petersen F."/>
            <person name="Wong J."/>
        </authorList>
    </citation>
    <scope>NUCLEOTIDE SEQUENCE</scope>
    <source>
        <strain evidence="2">GSM-AAB239-AS_SAM_17_03QT</strain>
        <tissue evidence="2">Leaf</tissue>
    </source>
</reference>